<organism evidence="2 3">
    <name type="scientific">Petrolisthes manimaculis</name>
    <dbReference type="NCBI Taxonomy" id="1843537"/>
    <lineage>
        <taxon>Eukaryota</taxon>
        <taxon>Metazoa</taxon>
        <taxon>Ecdysozoa</taxon>
        <taxon>Arthropoda</taxon>
        <taxon>Crustacea</taxon>
        <taxon>Multicrustacea</taxon>
        <taxon>Malacostraca</taxon>
        <taxon>Eumalacostraca</taxon>
        <taxon>Eucarida</taxon>
        <taxon>Decapoda</taxon>
        <taxon>Pleocyemata</taxon>
        <taxon>Anomura</taxon>
        <taxon>Galatheoidea</taxon>
        <taxon>Porcellanidae</taxon>
        <taxon>Petrolisthes</taxon>
    </lineage>
</organism>
<protein>
    <submittedName>
        <fullName evidence="2">Uncharacterized protein</fullName>
    </submittedName>
</protein>
<gene>
    <name evidence="2" type="ORF">Pmani_017265</name>
</gene>
<name>A0AAE1PQ15_9EUCA</name>
<dbReference type="EMBL" id="JAWZYT010001545">
    <property type="protein sequence ID" value="KAK4311202.1"/>
    <property type="molecule type" value="Genomic_DNA"/>
</dbReference>
<evidence type="ECO:0000256" key="1">
    <source>
        <dbReference type="SAM" id="MobiDB-lite"/>
    </source>
</evidence>
<dbReference type="Proteomes" id="UP001292094">
    <property type="component" value="Unassembled WGS sequence"/>
</dbReference>
<dbReference type="AlphaFoldDB" id="A0AAE1PQ15"/>
<feature type="region of interest" description="Disordered" evidence="1">
    <location>
        <begin position="1"/>
        <end position="23"/>
    </location>
</feature>
<accession>A0AAE1PQ15</accession>
<feature type="compositionally biased region" description="Basic and acidic residues" evidence="1">
    <location>
        <begin position="1"/>
        <end position="10"/>
    </location>
</feature>
<keyword evidence="3" id="KW-1185">Reference proteome</keyword>
<evidence type="ECO:0000313" key="2">
    <source>
        <dbReference type="EMBL" id="KAK4311202.1"/>
    </source>
</evidence>
<comment type="caution">
    <text evidence="2">The sequence shown here is derived from an EMBL/GenBank/DDBJ whole genome shotgun (WGS) entry which is preliminary data.</text>
</comment>
<sequence length="84" mass="9180">MNRVHREGTARHHPPPLELSHPTSLPRPYAFLKLPCRSTCPCRSPLPDIPFSAFRHTPASPLCLATPASLFSPTSSAVSVSLHE</sequence>
<evidence type="ECO:0000313" key="3">
    <source>
        <dbReference type="Proteomes" id="UP001292094"/>
    </source>
</evidence>
<proteinExistence type="predicted"/>
<reference evidence="2" key="1">
    <citation type="submission" date="2023-11" db="EMBL/GenBank/DDBJ databases">
        <title>Genome assemblies of two species of porcelain crab, Petrolisthes cinctipes and Petrolisthes manimaculis (Anomura: Porcellanidae).</title>
        <authorList>
            <person name="Angst P."/>
        </authorList>
    </citation>
    <scope>NUCLEOTIDE SEQUENCE</scope>
    <source>
        <strain evidence="2">PB745_02</strain>
        <tissue evidence="2">Gill</tissue>
    </source>
</reference>